<sequence>MYIVMKRNIIFSLVVFFFCLTANAQIKVRGTIVDDKNEPLIGVNIQEEGTTNGSISDVNGQYSITVAGIDSKLSFSFISYKTIVEKVGNRTVINVTLVEDSELLQEVVVVGYGVQKKSDLTSSISSVKGKEVRSMNVSNATESLQGKVAGVTIVGAGNPGGQPKVLIRGFSTINLSTDPLYVVDGVPMGEGINFLNPNEIESIEVLKDASASAIYGSRASNGVIMVTTRKGVEGKPSFYLDMHYGIQEMKNPYNMADAMEYAEILNTAARQAGYPEEFENPASFAGKTTNWWDAGIRQFTPQVNASLGVQGGTEKNKYSVSLNYFQQDSFYQKGGYKRFTARFTNDYKFNKYFSAGFSLNPRYESWGNPTNWSDFDRVDPITPIFKPEDELNGTENEYSVYSRSPSQIWNPVGYVHRWNQSNNSYALSSSAYLEIKPIRDLIFRSQFSIDLDTRISNTFAPDFVIDAAHEFQTNNKFTRNKPTYRNWSLQNTLTYLKTFANKHNFSFMVGNTLEEWNSTTLWGSYEKMPNNSDNLHELDAGTVNPQTGGNSSTTSILSYLGRLTYNYNDKYYLTATYRVDGSSKFLSKNKWASFPSASIAWRMSNEPFMESIKSVLNSLKLRIGWGRVGNQNLPSGVYMSQLEQGYYVLGDNVVNTVYPSLVKNEDVKWETVEDYNFGIDYGLFDNRLTGSFEYYIKNTKDMLFQKAYPSYSGYPGDAKIWTNVGSMRTKGFEMTINYNDRWGDFTLGTTLNLTTFNVNMTELTGDKDPLYGNGEKTKTIEGEEPAFFYGYVADGIFQNQTEVNRHTNNKGQFLQPNAQVGDIRFKDINGDGQLNADDRTKIGSPWADMTMGLNLNLGYKNFDLVANFYASIGNDLVNQNIQELYNAAGSGGKVNKVSGLLDMAWHGEGTSNYVPRLSTQDHNENFTKFSSFYIEDGSYLRLKNLQLGYTFKKIPGVNKLRLYIAGQNLFTLTGYNGVEPEVSGSVLSFGFGGWTYPVQRIYSVGVNVTF</sequence>
<evidence type="ECO:0000256" key="8">
    <source>
        <dbReference type="PROSITE-ProRule" id="PRU01360"/>
    </source>
</evidence>
<keyword evidence="2 8" id="KW-0813">Transport</keyword>
<evidence type="ECO:0000313" key="11">
    <source>
        <dbReference type="EMBL" id="ALJ60404.1"/>
    </source>
</evidence>
<dbReference type="AlphaFoldDB" id="A0A0P0GSW6"/>
<proteinExistence type="inferred from homology"/>
<dbReference type="PANTHER" id="PTHR30069:SF29">
    <property type="entry name" value="HEMOGLOBIN AND HEMOGLOBIN-HAPTOGLOBIN-BINDING PROTEIN 1-RELATED"/>
    <property type="match status" value="1"/>
</dbReference>
<dbReference type="InterPro" id="IPR012910">
    <property type="entry name" value="Plug_dom"/>
</dbReference>
<keyword evidence="3 8" id="KW-1134">Transmembrane beta strand</keyword>
<dbReference type="GO" id="GO:0009279">
    <property type="term" value="C:cell outer membrane"/>
    <property type="evidence" value="ECO:0007669"/>
    <property type="project" value="UniProtKB-SubCell"/>
</dbReference>
<keyword evidence="4 8" id="KW-0812">Transmembrane</keyword>
<dbReference type="EMBL" id="CP012801">
    <property type="protein sequence ID" value="ALJ60404.1"/>
    <property type="molecule type" value="Genomic_DNA"/>
</dbReference>
<feature type="chain" id="PRO_5006048019" evidence="9">
    <location>
        <begin position="25"/>
        <end position="1010"/>
    </location>
</feature>
<dbReference type="Gene3D" id="2.170.130.10">
    <property type="entry name" value="TonB-dependent receptor, plug domain"/>
    <property type="match status" value="1"/>
</dbReference>
<dbReference type="GO" id="GO:0044718">
    <property type="term" value="P:siderophore transmembrane transport"/>
    <property type="evidence" value="ECO:0007669"/>
    <property type="project" value="TreeGrafter"/>
</dbReference>
<evidence type="ECO:0000256" key="6">
    <source>
        <dbReference type="ARBA" id="ARBA00023136"/>
    </source>
</evidence>
<evidence type="ECO:0000259" key="10">
    <source>
        <dbReference type="Pfam" id="PF07715"/>
    </source>
</evidence>
<evidence type="ECO:0000256" key="2">
    <source>
        <dbReference type="ARBA" id="ARBA00022448"/>
    </source>
</evidence>
<evidence type="ECO:0000256" key="1">
    <source>
        <dbReference type="ARBA" id="ARBA00004571"/>
    </source>
</evidence>
<dbReference type="PANTHER" id="PTHR30069">
    <property type="entry name" value="TONB-DEPENDENT OUTER MEMBRANE RECEPTOR"/>
    <property type="match status" value="1"/>
</dbReference>
<keyword evidence="6 8" id="KW-0472">Membrane</keyword>
<dbReference type="InterPro" id="IPR036942">
    <property type="entry name" value="Beta-barrel_TonB_sf"/>
</dbReference>
<feature type="domain" description="TonB-dependent receptor plug" evidence="10">
    <location>
        <begin position="117"/>
        <end position="223"/>
    </location>
</feature>
<dbReference type="InterPro" id="IPR023997">
    <property type="entry name" value="TonB-dep_OMP_SusC/RagA_CS"/>
</dbReference>
<dbReference type="InterPro" id="IPR039426">
    <property type="entry name" value="TonB-dep_rcpt-like"/>
</dbReference>
<dbReference type="InterPro" id="IPR023996">
    <property type="entry name" value="TonB-dep_OMP_SusC/RagA"/>
</dbReference>
<evidence type="ECO:0000256" key="5">
    <source>
        <dbReference type="ARBA" id="ARBA00022729"/>
    </source>
</evidence>
<gene>
    <name evidence="11" type="ORF">BcellWH2_03167</name>
</gene>
<dbReference type="Pfam" id="PF07715">
    <property type="entry name" value="Plug"/>
    <property type="match status" value="1"/>
</dbReference>
<dbReference type="GO" id="GO:0015344">
    <property type="term" value="F:siderophore uptake transmembrane transporter activity"/>
    <property type="evidence" value="ECO:0007669"/>
    <property type="project" value="TreeGrafter"/>
</dbReference>
<dbReference type="NCBIfam" id="TIGR04057">
    <property type="entry name" value="SusC_RagA_signa"/>
    <property type="match status" value="1"/>
</dbReference>
<evidence type="ECO:0000256" key="4">
    <source>
        <dbReference type="ARBA" id="ARBA00022692"/>
    </source>
</evidence>
<dbReference type="NCBIfam" id="TIGR04056">
    <property type="entry name" value="OMP_RagA_SusC"/>
    <property type="match status" value="1"/>
</dbReference>
<dbReference type="SUPFAM" id="SSF49464">
    <property type="entry name" value="Carboxypeptidase regulatory domain-like"/>
    <property type="match status" value="1"/>
</dbReference>
<dbReference type="InterPro" id="IPR037066">
    <property type="entry name" value="Plug_dom_sf"/>
</dbReference>
<evidence type="ECO:0000256" key="7">
    <source>
        <dbReference type="ARBA" id="ARBA00023237"/>
    </source>
</evidence>
<evidence type="ECO:0000313" key="12">
    <source>
        <dbReference type="Proteomes" id="UP000061809"/>
    </source>
</evidence>
<feature type="signal peptide" evidence="9">
    <location>
        <begin position="1"/>
        <end position="24"/>
    </location>
</feature>
<dbReference type="InterPro" id="IPR008969">
    <property type="entry name" value="CarboxyPept-like_regulatory"/>
</dbReference>
<accession>A0A0P0GSW6</accession>
<dbReference type="Proteomes" id="UP000061809">
    <property type="component" value="Chromosome"/>
</dbReference>
<name>A0A0P0GSW6_9BACE</name>
<dbReference type="PATRIC" id="fig|246787.4.peg.3281"/>
<keyword evidence="7 8" id="KW-0998">Cell outer membrane</keyword>
<keyword evidence="5 9" id="KW-0732">Signal</keyword>
<dbReference type="FunFam" id="2.170.130.10:FF:000008">
    <property type="entry name" value="SusC/RagA family TonB-linked outer membrane protein"/>
    <property type="match status" value="1"/>
</dbReference>
<comment type="subcellular location">
    <subcellularLocation>
        <location evidence="1 8">Cell outer membrane</location>
        <topology evidence="1 8">Multi-pass membrane protein</topology>
    </subcellularLocation>
</comment>
<dbReference type="KEGG" id="bcel:BcellWH2_03167"/>
<comment type="similarity">
    <text evidence="8">Belongs to the TonB-dependent receptor family.</text>
</comment>
<evidence type="ECO:0000256" key="3">
    <source>
        <dbReference type="ARBA" id="ARBA00022452"/>
    </source>
</evidence>
<dbReference type="Pfam" id="PF13715">
    <property type="entry name" value="CarbopepD_reg_2"/>
    <property type="match status" value="1"/>
</dbReference>
<protein>
    <submittedName>
        <fullName evidence="11">TonB-dependent Receptor Plug Domain protein</fullName>
    </submittedName>
</protein>
<dbReference type="Gene3D" id="2.40.170.20">
    <property type="entry name" value="TonB-dependent receptor, beta-barrel domain"/>
    <property type="match status" value="1"/>
</dbReference>
<reference evidence="11 12" key="1">
    <citation type="journal article" date="2015" name="Science">
        <title>Genetic determinants of in vivo fitness and diet responsiveness in multiple human gut Bacteroides.</title>
        <authorList>
            <person name="Wu M."/>
            <person name="McNulty N.P."/>
            <person name="Rodionov D.A."/>
            <person name="Khoroshkin M.S."/>
            <person name="Griffin N.W."/>
            <person name="Cheng J."/>
            <person name="Latreille P."/>
            <person name="Kerstetter R.A."/>
            <person name="Terrapon N."/>
            <person name="Henrissat B."/>
            <person name="Osterman A.L."/>
            <person name="Gordon J.I."/>
        </authorList>
    </citation>
    <scope>NUCLEOTIDE SEQUENCE [LARGE SCALE GENOMIC DNA]</scope>
    <source>
        <strain evidence="11 12">WH2</strain>
    </source>
</reference>
<dbReference type="SUPFAM" id="SSF56935">
    <property type="entry name" value="Porins"/>
    <property type="match status" value="1"/>
</dbReference>
<dbReference type="PROSITE" id="PS52016">
    <property type="entry name" value="TONB_DEPENDENT_REC_3"/>
    <property type="match status" value="1"/>
</dbReference>
<evidence type="ECO:0000256" key="9">
    <source>
        <dbReference type="SAM" id="SignalP"/>
    </source>
</evidence>
<keyword evidence="11" id="KW-0675">Receptor</keyword>
<organism evidence="11 12">
    <name type="scientific">Bacteroides cellulosilyticus</name>
    <dbReference type="NCBI Taxonomy" id="246787"/>
    <lineage>
        <taxon>Bacteria</taxon>
        <taxon>Pseudomonadati</taxon>
        <taxon>Bacteroidota</taxon>
        <taxon>Bacteroidia</taxon>
        <taxon>Bacteroidales</taxon>
        <taxon>Bacteroidaceae</taxon>
        <taxon>Bacteroides</taxon>
    </lineage>
</organism>